<dbReference type="PRINTS" id="PR00364">
    <property type="entry name" value="DISEASERSIST"/>
</dbReference>
<dbReference type="GO" id="GO:0006952">
    <property type="term" value="P:defense response"/>
    <property type="evidence" value="ECO:0007669"/>
    <property type="project" value="InterPro"/>
</dbReference>
<dbReference type="PROSITE" id="PS50104">
    <property type="entry name" value="TIR"/>
    <property type="match status" value="1"/>
</dbReference>
<dbReference type="Gene3D" id="1.10.8.430">
    <property type="entry name" value="Helical domain of apoptotic protease-activating factors"/>
    <property type="match status" value="1"/>
</dbReference>
<keyword evidence="2" id="KW-0433">Leucine-rich repeat</keyword>
<proteinExistence type="predicted"/>
<keyword evidence="9" id="KW-1185">Reference proteome</keyword>
<comment type="caution">
    <text evidence="8">The sequence shown here is derived from an EMBL/GenBank/DDBJ whole genome shotgun (WGS) entry which is preliminary data.</text>
</comment>
<dbReference type="EC" id="3.2.2.6" evidence="1"/>
<evidence type="ECO:0000256" key="3">
    <source>
        <dbReference type="ARBA" id="ARBA00022737"/>
    </source>
</evidence>
<dbReference type="Pfam" id="PF01582">
    <property type="entry name" value="TIR"/>
    <property type="match status" value="1"/>
</dbReference>
<dbReference type="SMART" id="SM00255">
    <property type="entry name" value="TIR"/>
    <property type="match status" value="1"/>
</dbReference>
<dbReference type="InterPro" id="IPR042197">
    <property type="entry name" value="Apaf_helical"/>
</dbReference>
<dbReference type="InterPro" id="IPR027417">
    <property type="entry name" value="P-loop_NTPase"/>
</dbReference>
<evidence type="ECO:0000256" key="2">
    <source>
        <dbReference type="ARBA" id="ARBA00022614"/>
    </source>
</evidence>
<keyword evidence="3" id="KW-0677">Repeat</keyword>
<dbReference type="Gene3D" id="3.40.50.10140">
    <property type="entry name" value="Toll/interleukin-1 receptor homology (TIR) domain"/>
    <property type="match status" value="1"/>
</dbReference>
<accession>A0AAE1MT76</accession>
<dbReference type="InterPro" id="IPR002182">
    <property type="entry name" value="NB-ARC"/>
</dbReference>
<dbReference type="SUPFAM" id="SSF52058">
    <property type="entry name" value="L domain-like"/>
    <property type="match status" value="1"/>
</dbReference>
<dbReference type="GO" id="GO:0007165">
    <property type="term" value="P:signal transduction"/>
    <property type="evidence" value="ECO:0007669"/>
    <property type="project" value="InterPro"/>
</dbReference>
<dbReference type="InterPro" id="IPR044974">
    <property type="entry name" value="Disease_R_plants"/>
</dbReference>
<dbReference type="EMBL" id="JAWXYG010000004">
    <property type="protein sequence ID" value="KAK4276220.1"/>
    <property type="molecule type" value="Genomic_DNA"/>
</dbReference>
<dbReference type="Pfam" id="PF20160">
    <property type="entry name" value="C-JID"/>
    <property type="match status" value="1"/>
</dbReference>
<comment type="catalytic activity">
    <reaction evidence="6">
        <text>NAD(+) + H2O = ADP-D-ribose + nicotinamide + H(+)</text>
        <dbReference type="Rhea" id="RHEA:16301"/>
        <dbReference type="ChEBI" id="CHEBI:15377"/>
        <dbReference type="ChEBI" id="CHEBI:15378"/>
        <dbReference type="ChEBI" id="CHEBI:17154"/>
        <dbReference type="ChEBI" id="CHEBI:57540"/>
        <dbReference type="ChEBI" id="CHEBI:57967"/>
        <dbReference type="EC" id="3.2.2.6"/>
    </reaction>
    <physiologicalReaction direction="left-to-right" evidence="6">
        <dbReference type="Rhea" id="RHEA:16302"/>
    </physiologicalReaction>
</comment>
<dbReference type="AlphaFoldDB" id="A0AAE1MT76"/>
<protein>
    <recommendedName>
        <fullName evidence="1">ADP-ribosyl cyclase/cyclic ADP-ribose hydrolase</fullName>
        <ecNumber evidence="1">3.2.2.6</ecNumber>
    </recommendedName>
</protein>
<evidence type="ECO:0000313" key="8">
    <source>
        <dbReference type="EMBL" id="KAK4276220.1"/>
    </source>
</evidence>
<evidence type="ECO:0000256" key="5">
    <source>
        <dbReference type="ARBA" id="ARBA00023027"/>
    </source>
</evidence>
<dbReference type="InterPro" id="IPR000157">
    <property type="entry name" value="TIR_dom"/>
</dbReference>
<dbReference type="Proteomes" id="UP001293593">
    <property type="component" value="Unassembled WGS sequence"/>
</dbReference>
<gene>
    <name evidence="8" type="ORF">QN277_019190</name>
</gene>
<feature type="domain" description="TIR" evidence="7">
    <location>
        <begin position="10"/>
        <end position="174"/>
    </location>
</feature>
<keyword evidence="5" id="KW-0520">NAD</keyword>
<evidence type="ECO:0000259" key="7">
    <source>
        <dbReference type="PROSITE" id="PS50104"/>
    </source>
</evidence>
<reference evidence="8" key="1">
    <citation type="submission" date="2023-10" db="EMBL/GenBank/DDBJ databases">
        <title>Chromosome-level genome of the transformable northern wattle, Acacia crassicarpa.</title>
        <authorList>
            <person name="Massaro I."/>
            <person name="Sinha N.R."/>
            <person name="Poethig S."/>
            <person name="Leichty A.R."/>
        </authorList>
    </citation>
    <scope>NUCLEOTIDE SEQUENCE</scope>
    <source>
        <strain evidence="8">Acra3RX</strain>
        <tissue evidence="8">Leaf</tissue>
    </source>
</reference>
<sequence>MGSLSEFSGIQFDVYISFRGTDTRQGFLSHLRKELRQKQIDAYVHDKLESGDQLSPVLLRVIKGSLISLIIFSEDYASSKCCLEELVQIIDCMQKQKQIVIPVFYNIDPSNVRHQKGSYGDALAKHGKYYYKEKLPIWRSALKEAANLSGFHSSNYGDEAELIEEIAKSLSKKLTILYRSDFTNLVGIDERIAELGSLMDGGSKDVRVIGIWGMGGIGKTTIAAAIFNKFCFEYEGHCFLANVREETEKSGIIYLKNKVLSSLLKENDLQISTPYGMPPFVRRRLLRKKVLVVLDDISDSDQLETLVGALDCFGSGSRILITTRDKQVLAKRVDEIYEVKPLMSDDAARLLMLNAFDNTYVDIEWIELSRKVISYAKGIPLALKVLGSFLYGKSKEEWESQLEKLKKMPHAKIQDVMRLSYDKLDREEKNIFLYIACFFKGYETQQIILLLNACGFSTIIGLRVLLDKALITGVKESAVRKARISMHDLVQEMGWEIVREESVDNPGNRSRLWDANEICHVLKHDMGTKAVQSITLNVAKIEDLHLSAKTLSSMDNLKFLNFYKANFGNGNLHFPYGVEFLSNKLRLLRWDYYPSKSLPATFSAENIVTMKMFNSKLTKLWDGVQNLANLREILLSESEYLVELPDFSKAKLLKNVDLDFCTRLRSVHPSILSLPNLIHLRLVDCKALTSLTSNTPLKSLTFLLLSGCSRLREFSVTSEKRLDLFLSNTAINDDLCSSSGHLGNIEQLKVDGCQSLTNLPYKLVNLSGLRSLSISGCNKLASNLHFLFDRLRGLENLSLNNCSNLFELPENISLLSSLRELSLTGSTSLTTLPVSIKHLPRLQCLSLDECKRLQSLPELPPSIENLSARDCTVLESLKLTSMPTVTLEDEVCFHFGNCMKLDWKSIKAIEAKALLEIDKFVSAVEKGSSWTMQAQVVYPGSKVPEWFMYKSSQSSVTIDLSSIPQPEDWIFIFCAVVSHPQSFLYFETEWYFSDGQEVLEGIMYYFCKHIGILHTDHVCLWYISELPLEVQRIIEEKSKDEITTNHESVEIKFIGKSPSPVPVLGLKGCGVCPTGASSGYRNYIQQMELVLQSQSYSEGTKAFDKKVVIRKSKDVISPTPPTLTWMNRTLGLKDILSSNDN</sequence>
<organism evidence="8 9">
    <name type="scientific">Acacia crassicarpa</name>
    <name type="common">northern wattle</name>
    <dbReference type="NCBI Taxonomy" id="499986"/>
    <lineage>
        <taxon>Eukaryota</taxon>
        <taxon>Viridiplantae</taxon>
        <taxon>Streptophyta</taxon>
        <taxon>Embryophyta</taxon>
        <taxon>Tracheophyta</taxon>
        <taxon>Spermatophyta</taxon>
        <taxon>Magnoliopsida</taxon>
        <taxon>eudicotyledons</taxon>
        <taxon>Gunneridae</taxon>
        <taxon>Pentapetalae</taxon>
        <taxon>rosids</taxon>
        <taxon>fabids</taxon>
        <taxon>Fabales</taxon>
        <taxon>Fabaceae</taxon>
        <taxon>Caesalpinioideae</taxon>
        <taxon>mimosoid clade</taxon>
        <taxon>Acacieae</taxon>
        <taxon>Acacia</taxon>
    </lineage>
</organism>
<dbReference type="PANTHER" id="PTHR11017:SF479">
    <property type="entry name" value="DISEASE RESISTANCE PROTEIN (TIR-NBS-LRR CLASS) FAMILY"/>
    <property type="match status" value="1"/>
</dbReference>
<dbReference type="SUPFAM" id="SSF52540">
    <property type="entry name" value="P-loop containing nucleoside triphosphate hydrolases"/>
    <property type="match status" value="1"/>
</dbReference>
<dbReference type="Gene3D" id="3.40.50.300">
    <property type="entry name" value="P-loop containing nucleotide triphosphate hydrolases"/>
    <property type="match status" value="1"/>
</dbReference>
<evidence type="ECO:0000256" key="4">
    <source>
        <dbReference type="ARBA" id="ARBA00022801"/>
    </source>
</evidence>
<dbReference type="Gene3D" id="3.80.10.10">
    <property type="entry name" value="Ribonuclease Inhibitor"/>
    <property type="match status" value="2"/>
</dbReference>
<name>A0AAE1MT76_9FABA</name>
<dbReference type="InterPro" id="IPR032675">
    <property type="entry name" value="LRR_dom_sf"/>
</dbReference>
<evidence type="ECO:0000313" key="9">
    <source>
        <dbReference type="Proteomes" id="UP001293593"/>
    </source>
</evidence>
<dbReference type="Pfam" id="PF00931">
    <property type="entry name" value="NB-ARC"/>
    <property type="match status" value="1"/>
</dbReference>
<evidence type="ECO:0000256" key="6">
    <source>
        <dbReference type="ARBA" id="ARBA00047304"/>
    </source>
</evidence>
<dbReference type="InterPro" id="IPR045344">
    <property type="entry name" value="C-JID"/>
</dbReference>
<dbReference type="GO" id="GO:0061809">
    <property type="term" value="F:NAD+ nucleosidase activity, cyclic ADP-ribose generating"/>
    <property type="evidence" value="ECO:0007669"/>
    <property type="project" value="UniProtKB-EC"/>
</dbReference>
<dbReference type="FunFam" id="3.40.50.10140:FF:000007">
    <property type="entry name" value="Disease resistance protein (TIR-NBS-LRR class)"/>
    <property type="match status" value="1"/>
</dbReference>
<dbReference type="Pfam" id="PF23282">
    <property type="entry name" value="WHD_ROQ1"/>
    <property type="match status" value="1"/>
</dbReference>
<dbReference type="InterPro" id="IPR035897">
    <property type="entry name" value="Toll_tir_struct_dom_sf"/>
</dbReference>
<dbReference type="GO" id="GO:0043531">
    <property type="term" value="F:ADP binding"/>
    <property type="evidence" value="ECO:0007669"/>
    <property type="project" value="InterPro"/>
</dbReference>
<dbReference type="InterPro" id="IPR058192">
    <property type="entry name" value="WHD_ROQ1-like"/>
</dbReference>
<evidence type="ECO:0000256" key="1">
    <source>
        <dbReference type="ARBA" id="ARBA00011982"/>
    </source>
</evidence>
<dbReference type="PANTHER" id="PTHR11017">
    <property type="entry name" value="LEUCINE-RICH REPEAT-CONTAINING PROTEIN"/>
    <property type="match status" value="1"/>
</dbReference>
<dbReference type="SUPFAM" id="SSF52200">
    <property type="entry name" value="Toll/Interleukin receptor TIR domain"/>
    <property type="match status" value="1"/>
</dbReference>
<keyword evidence="4" id="KW-0378">Hydrolase</keyword>